<reference evidence="6" key="1">
    <citation type="journal article" date="2020" name="Stud. Mycol.">
        <title>101 Dothideomycetes genomes: a test case for predicting lifestyles and emergence of pathogens.</title>
        <authorList>
            <person name="Haridas S."/>
            <person name="Albert R."/>
            <person name="Binder M."/>
            <person name="Bloem J."/>
            <person name="Labutti K."/>
            <person name="Salamov A."/>
            <person name="Andreopoulos B."/>
            <person name="Baker S."/>
            <person name="Barry K."/>
            <person name="Bills G."/>
            <person name="Bluhm B."/>
            <person name="Cannon C."/>
            <person name="Castanera R."/>
            <person name="Culley D."/>
            <person name="Daum C."/>
            <person name="Ezra D."/>
            <person name="Gonzalez J."/>
            <person name="Henrissat B."/>
            <person name="Kuo A."/>
            <person name="Liang C."/>
            <person name="Lipzen A."/>
            <person name="Lutzoni F."/>
            <person name="Magnuson J."/>
            <person name="Mondo S."/>
            <person name="Nolan M."/>
            <person name="Ohm R."/>
            <person name="Pangilinan J."/>
            <person name="Park H.-J."/>
            <person name="Ramirez L."/>
            <person name="Alfaro M."/>
            <person name="Sun H."/>
            <person name="Tritt A."/>
            <person name="Yoshinaga Y."/>
            <person name="Zwiers L.-H."/>
            <person name="Turgeon B."/>
            <person name="Goodwin S."/>
            <person name="Spatafora J."/>
            <person name="Crous P."/>
            <person name="Grigoriev I."/>
        </authorList>
    </citation>
    <scope>NUCLEOTIDE SEQUENCE</scope>
    <source>
        <strain evidence="6">CBS 175.79</strain>
    </source>
</reference>
<dbReference type="Proteomes" id="UP000799778">
    <property type="component" value="Unassembled WGS sequence"/>
</dbReference>
<dbReference type="RefSeq" id="XP_033388319.1">
    <property type="nucleotide sequence ID" value="XM_033530337.1"/>
</dbReference>
<feature type="domain" description="MYND-type" evidence="5">
    <location>
        <begin position="202"/>
        <end position="244"/>
    </location>
</feature>
<evidence type="ECO:0000256" key="4">
    <source>
        <dbReference type="PROSITE-ProRule" id="PRU00134"/>
    </source>
</evidence>
<dbReference type="Pfam" id="PF01753">
    <property type="entry name" value="zf-MYND"/>
    <property type="match status" value="1"/>
</dbReference>
<dbReference type="PROSITE" id="PS01360">
    <property type="entry name" value="ZF_MYND_1"/>
    <property type="match status" value="1"/>
</dbReference>
<dbReference type="GO" id="GO:0008270">
    <property type="term" value="F:zinc ion binding"/>
    <property type="evidence" value="ECO:0007669"/>
    <property type="project" value="UniProtKB-KW"/>
</dbReference>
<keyword evidence="7" id="KW-1185">Reference proteome</keyword>
<name>A0A6A5Y5C3_9PLEO</name>
<evidence type="ECO:0000256" key="2">
    <source>
        <dbReference type="ARBA" id="ARBA00022771"/>
    </source>
</evidence>
<dbReference type="GeneID" id="54287734"/>
<dbReference type="Gene3D" id="6.10.140.2220">
    <property type="match status" value="1"/>
</dbReference>
<evidence type="ECO:0000313" key="7">
    <source>
        <dbReference type="Proteomes" id="UP000799778"/>
    </source>
</evidence>
<evidence type="ECO:0000256" key="1">
    <source>
        <dbReference type="ARBA" id="ARBA00022723"/>
    </source>
</evidence>
<dbReference type="InterPro" id="IPR002893">
    <property type="entry name" value="Znf_MYND"/>
</dbReference>
<protein>
    <recommendedName>
        <fullName evidence="5">MYND-type domain-containing protein</fullName>
    </recommendedName>
</protein>
<evidence type="ECO:0000256" key="3">
    <source>
        <dbReference type="ARBA" id="ARBA00022833"/>
    </source>
</evidence>
<accession>A0A6A5Y5C3</accession>
<evidence type="ECO:0000313" key="6">
    <source>
        <dbReference type="EMBL" id="KAF2019980.1"/>
    </source>
</evidence>
<dbReference type="SUPFAM" id="SSF144232">
    <property type="entry name" value="HIT/MYND zinc finger-like"/>
    <property type="match status" value="1"/>
</dbReference>
<organism evidence="6 7">
    <name type="scientific">Aaosphaeria arxii CBS 175.79</name>
    <dbReference type="NCBI Taxonomy" id="1450172"/>
    <lineage>
        <taxon>Eukaryota</taxon>
        <taxon>Fungi</taxon>
        <taxon>Dikarya</taxon>
        <taxon>Ascomycota</taxon>
        <taxon>Pezizomycotina</taxon>
        <taxon>Dothideomycetes</taxon>
        <taxon>Pleosporomycetidae</taxon>
        <taxon>Pleosporales</taxon>
        <taxon>Pleosporales incertae sedis</taxon>
        <taxon>Aaosphaeria</taxon>
    </lineage>
</organism>
<dbReference type="EMBL" id="ML978067">
    <property type="protein sequence ID" value="KAF2019980.1"/>
    <property type="molecule type" value="Genomic_DNA"/>
</dbReference>
<evidence type="ECO:0000259" key="5">
    <source>
        <dbReference type="PROSITE" id="PS50865"/>
    </source>
</evidence>
<dbReference type="PROSITE" id="PS50865">
    <property type="entry name" value="ZF_MYND_2"/>
    <property type="match status" value="1"/>
</dbReference>
<keyword evidence="2 4" id="KW-0863">Zinc-finger</keyword>
<sequence>MGCWGPDLFQSDHDYDIVSELTHEAGVYDLENAERAKASAGDEIHYSLYAPLCTNVPAVRQHLDGGVLEKLITEKEKSLAIVPKDPLANFGRDPCYVLVLLGACAMTLGCKLPDSYLTLLKKMKKALFGSNGYKNGEPYDFESKDLVQTANSMEDEGLPTIGGFQGMNMPGPGGLFSTGMGDSESSKIIKEFRAIRNGSKTCGGCGVITGPDGAALLRCGKCKERRYCTVQCQKKHWKLHKMWCQTKMD</sequence>
<gene>
    <name evidence="6" type="ORF">BU24DRAFT_439880</name>
</gene>
<keyword evidence="3" id="KW-0862">Zinc</keyword>
<proteinExistence type="predicted"/>
<dbReference type="AlphaFoldDB" id="A0A6A5Y5C3"/>
<keyword evidence="1" id="KW-0479">Metal-binding</keyword>
<dbReference type="OrthoDB" id="3649107at2759"/>